<dbReference type="SUPFAM" id="SSF55781">
    <property type="entry name" value="GAF domain-like"/>
    <property type="match status" value="1"/>
</dbReference>
<keyword evidence="6" id="KW-0614">Plasmid</keyword>
<keyword evidence="2" id="KW-0238">DNA-binding</keyword>
<evidence type="ECO:0000256" key="2">
    <source>
        <dbReference type="ARBA" id="ARBA00023125"/>
    </source>
</evidence>
<keyword evidence="3" id="KW-0804">Transcription</keyword>
<dbReference type="InterPro" id="IPR036390">
    <property type="entry name" value="WH_DNA-bd_sf"/>
</dbReference>
<dbReference type="Pfam" id="PF01614">
    <property type="entry name" value="IclR_C"/>
    <property type="match status" value="1"/>
</dbReference>
<feature type="domain" description="HTH iclR-type" evidence="4">
    <location>
        <begin position="9"/>
        <end position="70"/>
    </location>
</feature>
<dbReference type="RefSeq" id="WP_349282286.1">
    <property type="nucleotide sequence ID" value="NZ_CBCSCU010000049.1"/>
</dbReference>
<geneLocation type="plasmid" evidence="6">
    <name>p1</name>
</geneLocation>
<dbReference type="Pfam" id="PF09339">
    <property type="entry name" value="HTH_IclR"/>
    <property type="match status" value="1"/>
</dbReference>
<dbReference type="GO" id="GO:0003677">
    <property type="term" value="F:DNA binding"/>
    <property type="evidence" value="ECO:0007669"/>
    <property type="project" value="UniProtKB-KW"/>
</dbReference>
<gene>
    <name evidence="6" type="ORF">ABLV49_21175</name>
</gene>
<feature type="domain" description="IclR-ED" evidence="5">
    <location>
        <begin position="71"/>
        <end position="268"/>
    </location>
</feature>
<evidence type="ECO:0000256" key="1">
    <source>
        <dbReference type="ARBA" id="ARBA00023015"/>
    </source>
</evidence>
<dbReference type="AlphaFoldDB" id="A0AAU7LY39"/>
<dbReference type="SMART" id="SM00346">
    <property type="entry name" value="HTH_ICLR"/>
    <property type="match status" value="1"/>
</dbReference>
<dbReference type="Gene3D" id="1.10.10.10">
    <property type="entry name" value="Winged helix-like DNA-binding domain superfamily/Winged helix DNA-binding domain"/>
    <property type="match status" value="1"/>
</dbReference>
<evidence type="ECO:0000256" key="3">
    <source>
        <dbReference type="ARBA" id="ARBA00023163"/>
    </source>
</evidence>
<dbReference type="InterPro" id="IPR029016">
    <property type="entry name" value="GAF-like_dom_sf"/>
</dbReference>
<accession>A0AAU7LY39</accession>
<sequence length="269" mass="30303">MRIYKVKTIRALDRGLEVLDVLQTSRAASLHELHLATALPKATLTRIIATLETRGLIWQRLADNAYMPTHTLLPRASQINDENHLVEVASPVLERLCKKVDWPSIFAVPRLDYMEVIETNSPKSYFSNIPLGPIGFRVNMLRSASGRAYLAFCGEPERQAVLQRLCANDEPGDYLAKRPSVVARLLKETKRLGYGQRYQDFGGHYNLSRREWTDGRDSIAVPVIVGSDVVAVINLTWFHKVKTVEQIVAAHLETLKDASAEITRRLMAS</sequence>
<reference evidence="6" key="1">
    <citation type="submission" date="2024-05" db="EMBL/GenBank/DDBJ databases">
        <authorList>
            <person name="Bunk B."/>
            <person name="Swiderski J."/>
            <person name="Sproer C."/>
            <person name="Thiel V."/>
        </authorList>
    </citation>
    <scope>NUCLEOTIDE SEQUENCE</scope>
    <source>
        <strain evidence="6">DSM 17735</strain>
        <plasmid evidence="6">p1</plasmid>
    </source>
</reference>
<organism evidence="6">
    <name type="scientific">Polaromonas hydrogenivorans</name>
    <dbReference type="NCBI Taxonomy" id="335476"/>
    <lineage>
        <taxon>Bacteria</taxon>
        <taxon>Pseudomonadati</taxon>
        <taxon>Pseudomonadota</taxon>
        <taxon>Betaproteobacteria</taxon>
        <taxon>Burkholderiales</taxon>
        <taxon>Comamonadaceae</taxon>
        <taxon>Polaromonas</taxon>
    </lineage>
</organism>
<dbReference type="InterPro" id="IPR036388">
    <property type="entry name" value="WH-like_DNA-bd_sf"/>
</dbReference>
<name>A0AAU7LY39_9BURK</name>
<dbReference type="InterPro" id="IPR014757">
    <property type="entry name" value="Tscrpt_reg_IclR_C"/>
</dbReference>
<keyword evidence="1" id="KW-0805">Transcription regulation</keyword>
<dbReference type="EMBL" id="CP157676">
    <property type="protein sequence ID" value="XBP72599.1"/>
    <property type="molecule type" value="Genomic_DNA"/>
</dbReference>
<dbReference type="GO" id="GO:0045892">
    <property type="term" value="P:negative regulation of DNA-templated transcription"/>
    <property type="evidence" value="ECO:0007669"/>
    <property type="project" value="TreeGrafter"/>
</dbReference>
<dbReference type="PROSITE" id="PS51078">
    <property type="entry name" value="ICLR_ED"/>
    <property type="match status" value="1"/>
</dbReference>
<dbReference type="PANTHER" id="PTHR30136">
    <property type="entry name" value="HELIX-TURN-HELIX TRANSCRIPTIONAL REGULATOR, ICLR FAMILY"/>
    <property type="match status" value="1"/>
</dbReference>
<dbReference type="InterPro" id="IPR005471">
    <property type="entry name" value="Tscrpt_reg_IclR_N"/>
</dbReference>
<evidence type="ECO:0000313" key="6">
    <source>
        <dbReference type="EMBL" id="XBP72599.1"/>
    </source>
</evidence>
<dbReference type="InterPro" id="IPR050707">
    <property type="entry name" value="HTH_MetabolicPath_Reg"/>
</dbReference>
<dbReference type="Gene3D" id="3.30.450.40">
    <property type="match status" value="1"/>
</dbReference>
<dbReference type="SUPFAM" id="SSF46785">
    <property type="entry name" value="Winged helix' DNA-binding domain"/>
    <property type="match status" value="1"/>
</dbReference>
<dbReference type="PANTHER" id="PTHR30136:SF23">
    <property type="entry name" value="DNA-BINDING TRANSCRIPTIONAL ACTIVATOR MHPR"/>
    <property type="match status" value="1"/>
</dbReference>
<dbReference type="PROSITE" id="PS51077">
    <property type="entry name" value="HTH_ICLR"/>
    <property type="match status" value="1"/>
</dbReference>
<protein>
    <submittedName>
        <fullName evidence="6">Helix-turn-helix domain-containing protein</fullName>
    </submittedName>
</protein>
<evidence type="ECO:0000259" key="4">
    <source>
        <dbReference type="PROSITE" id="PS51077"/>
    </source>
</evidence>
<dbReference type="GO" id="GO:0003700">
    <property type="term" value="F:DNA-binding transcription factor activity"/>
    <property type="evidence" value="ECO:0007669"/>
    <property type="project" value="TreeGrafter"/>
</dbReference>
<evidence type="ECO:0000259" key="5">
    <source>
        <dbReference type="PROSITE" id="PS51078"/>
    </source>
</evidence>
<proteinExistence type="predicted"/>